<comment type="similarity">
    <text evidence="2 11">Belongs to the mitochondrial carrier (TC 2.A.29) family.</text>
</comment>
<evidence type="ECO:0000256" key="5">
    <source>
        <dbReference type="ARBA" id="ARBA00022737"/>
    </source>
</evidence>
<evidence type="ECO:0000256" key="9">
    <source>
        <dbReference type="ARBA" id="ARBA00023136"/>
    </source>
</evidence>
<dbReference type="PROSITE" id="PS50920">
    <property type="entry name" value="SOLCAR"/>
    <property type="match status" value="1"/>
</dbReference>
<reference evidence="12 13" key="1">
    <citation type="submission" date="2016-07" db="EMBL/GenBank/DDBJ databases">
        <title>Draft genome of the white-rot fungus Obba rivulosa 3A-2.</title>
        <authorList>
            <consortium name="DOE Joint Genome Institute"/>
            <person name="Miettinen O."/>
            <person name="Riley R."/>
            <person name="Acob R."/>
            <person name="Barry K."/>
            <person name="Cullen D."/>
            <person name="De Vries R."/>
            <person name="Hainaut M."/>
            <person name="Hatakka A."/>
            <person name="Henrissat B."/>
            <person name="Hilden K."/>
            <person name="Kuo R."/>
            <person name="Labutti K."/>
            <person name="Lipzen A."/>
            <person name="Makela M.R."/>
            <person name="Sandor L."/>
            <person name="Spatafora J.W."/>
            <person name="Grigoriev I.V."/>
            <person name="Hibbett D.S."/>
        </authorList>
    </citation>
    <scope>NUCLEOTIDE SEQUENCE [LARGE SCALE GENOMIC DNA]</scope>
    <source>
        <strain evidence="12 13">3A-2</strain>
    </source>
</reference>
<dbReference type="EMBL" id="KV722386">
    <property type="protein sequence ID" value="OCH91363.1"/>
    <property type="molecule type" value="Genomic_DNA"/>
</dbReference>
<keyword evidence="4 10" id="KW-0812">Transmembrane</keyword>
<evidence type="ECO:0000256" key="7">
    <source>
        <dbReference type="ARBA" id="ARBA00022989"/>
    </source>
</evidence>
<gene>
    <name evidence="12" type="ORF">OBBRIDRAFT_753216</name>
</gene>
<protein>
    <submittedName>
        <fullName evidence="12">Mitochondrial carrier protein</fullName>
    </submittedName>
</protein>
<dbReference type="Gene3D" id="1.50.40.10">
    <property type="entry name" value="Mitochondrial carrier domain"/>
    <property type="match status" value="1"/>
</dbReference>
<dbReference type="GO" id="GO:0005315">
    <property type="term" value="F:phosphate transmembrane transporter activity"/>
    <property type="evidence" value="ECO:0007669"/>
    <property type="project" value="InterPro"/>
</dbReference>
<dbReference type="FunFam" id="1.50.40.10:FF:000138">
    <property type="entry name" value="Mitochondrial phosphate carrier protein 3"/>
    <property type="match status" value="1"/>
</dbReference>
<keyword evidence="5" id="KW-0677">Repeat</keyword>
<comment type="subcellular location">
    <subcellularLocation>
        <location evidence="1">Mitochondrion inner membrane</location>
        <topology evidence="1">Multi-pass membrane protein</topology>
    </subcellularLocation>
</comment>
<evidence type="ECO:0000256" key="11">
    <source>
        <dbReference type="RuleBase" id="RU000488"/>
    </source>
</evidence>
<evidence type="ECO:0000256" key="2">
    <source>
        <dbReference type="ARBA" id="ARBA00006375"/>
    </source>
</evidence>
<evidence type="ECO:0000256" key="10">
    <source>
        <dbReference type="PROSITE-ProRule" id="PRU00282"/>
    </source>
</evidence>
<dbReference type="PANTHER" id="PTHR45671:SF10">
    <property type="entry name" value="SOLUTE CARRIER FAMILY 25 MEMBER 3"/>
    <property type="match status" value="1"/>
</dbReference>
<dbReference type="PANTHER" id="PTHR45671">
    <property type="entry name" value="SOLUTE CARRIER FAMILY 25 (MITOCHONDRIAL CARRIER PHOSPHATE CARRIER), MEMBER 3, LIKE-RELATED-RELATED"/>
    <property type="match status" value="1"/>
</dbReference>
<evidence type="ECO:0000256" key="6">
    <source>
        <dbReference type="ARBA" id="ARBA00022792"/>
    </source>
</evidence>
<dbReference type="AlphaFoldDB" id="A0A8E2DNT6"/>
<evidence type="ECO:0000256" key="8">
    <source>
        <dbReference type="ARBA" id="ARBA00023128"/>
    </source>
</evidence>
<dbReference type="SUPFAM" id="SSF103506">
    <property type="entry name" value="Mitochondrial carrier"/>
    <property type="match status" value="1"/>
</dbReference>
<keyword evidence="3 11" id="KW-0813">Transport</keyword>
<sequence length="314" mass="34176">MAHLAPSGKWDARYLGPVPHDASYYAKCMLGGALACGITHAGITPLDVTKCNMQVNPGKYKGLFQGLKTIAAEEGSRGLWKGFGPTFIGYSLQGMFKYGLYEFFKDTYMNLAGEEATSKYKGAIWCAGSASAEFFADIALCPLEMTKVKIQTSPAGTFPVPMLEALREMKKLKAETRYPFGSLVPLWSRQIPYTMAKFFFFEYIVEMFYSHVFTAPKDTYSKPTQLGITFASGYLAGVVCAVVSHPADSLVSLMGKPMHRGKSAGQIASEVGIATLATKGLGTRVVMIGTLTGFQWWIYDSFKTVMGMGTTGGK</sequence>
<dbReference type="Pfam" id="PF00153">
    <property type="entry name" value="Mito_carr"/>
    <property type="match status" value="2"/>
</dbReference>
<evidence type="ECO:0000313" key="12">
    <source>
        <dbReference type="EMBL" id="OCH91363.1"/>
    </source>
</evidence>
<dbReference type="GO" id="GO:0005743">
    <property type="term" value="C:mitochondrial inner membrane"/>
    <property type="evidence" value="ECO:0007669"/>
    <property type="project" value="UniProtKB-SubCell"/>
</dbReference>
<keyword evidence="8" id="KW-0496">Mitochondrion</keyword>
<evidence type="ECO:0000256" key="3">
    <source>
        <dbReference type="ARBA" id="ARBA00022448"/>
    </source>
</evidence>
<organism evidence="12 13">
    <name type="scientific">Obba rivulosa</name>
    <dbReference type="NCBI Taxonomy" id="1052685"/>
    <lineage>
        <taxon>Eukaryota</taxon>
        <taxon>Fungi</taxon>
        <taxon>Dikarya</taxon>
        <taxon>Basidiomycota</taxon>
        <taxon>Agaricomycotina</taxon>
        <taxon>Agaricomycetes</taxon>
        <taxon>Polyporales</taxon>
        <taxon>Gelatoporiaceae</taxon>
        <taxon>Obba</taxon>
    </lineage>
</organism>
<dbReference type="InterPro" id="IPR023395">
    <property type="entry name" value="MCP_dom_sf"/>
</dbReference>
<dbReference type="InterPro" id="IPR044677">
    <property type="entry name" value="SLC25A3/Pic2/Mir1-like"/>
</dbReference>
<keyword evidence="7" id="KW-1133">Transmembrane helix</keyword>
<keyword evidence="9 10" id="KW-0472">Membrane</keyword>
<keyword evidence="13" id="KW-1185">Reference proteome</keyword>
<evidence type="ECO:0000313" key="13">
    <source>
        <dbReference type="Proteomes" id="UP000250043"/>
    </source>
</evidence>
<dbReference type="Proteomes" id="UP000250043">
    <property type="component" value="Unassembled WGS sequence"/>
</dbReference>
<dbReference type="OrthoDB" id="427452at2759"/>
<name>A0A8E2DNT6_9APHY</name>
<dbReference type="InterPro" id="IPR018108">
    <property type="entry name" value="MCP_transmembrane"/>
</dbReference>
<evidence type="ECO:0000256" key="4">
    <source>
        <dbReference type="ARBA" id="ARBA00022692"/>
    </source>
</evidence>
<evidence type="ECO:0000256" key="1">
    <source>
        <dbReference type="ARBA" id="ARBA00004448"/>
    </source>
</evidence>
<dbReference type="GO" id="GO:1990547">
    <property type="term" value="P:mitochondrial phosphate ion transmembrane transport"/>
    <property type="evidence" value="ECO:0007669"/>
    <property type="project" value="InterPro"/>
</dbReference>
<accession>A0A8E2DNT6</accession>
<keyword evidence="6" id="KW-0999">Mitochondrion inner membrane</keyword>
<feature type="repeat" description="Solcar" evidence="10">
    <location>
        <begin position="23"/>
        <end position="107"/>
    </location>
</feature>
<proteinExistence type="inferred from homology"/>